<reference evidence="1 2" key="1">
    <citation type="submission" date="2018-02" db="EMBL/GenBank/DDBJ databases">
        <title>Subsurface microbial communities from deep shales in Ohio and West Virginia, USA.</title>
        <authorList>
            <person name="Wrighton K."/>
        </authorList>
    </citation>
    <scope>NUCLEOTIDE SEQUENCE [LARGE SCALE GENOMIC DNA]</scope>
    <source>
        <strain evidence="1 2">OWC-DMM</strain>
    </source>
</reference>
<sequence length="60" mass="7349">MLGKLTEEAWILYLKILDIERISGFSIKRDERVYRLTDQIYCRYKRRRTALELQTIKGKR</sequence>
<dbReference type="AlphaFoldDB" id="A0A2S6HGH6"/>
<protein>
    <submittedName>
        <fullName evidence="1">Uncharacterized protein</fullName>
    </submittedName>
</protein>
<evidence type="ECO:0000313" key="1">
    <source>
        <dbReference type="EMBL" id="PPK76493.1"/>
    </source>
</evidence>
<proteinExistence type="predicted"/>
<organism evidence="1 2">
    <name type="scientific">Methylobacter tundripaludum</name>
    <dbReference type="NCBI Taxonomy" id="173365"/>
    <lineage>
        <taxon>Bacteria</taxon>
        <taxon>Pseudomonadati</taxon>
        <taxon>Pseudomonadota</taxon>
        <taxon>Gammaproteobacteria</taxon>
        <taxon>Methylococcales</taxon>
        <taxon>Methylococcaceae</taxon>
        <taxon>Methylobacter</taxon>
    </lineage>
</organism>
<dbReference type="Proteomes" id="UP000240010">
    <property type="component" value="Unassembled WGS sequence"/>
</dbReference>
<name>A0A2S6HGH6_9GAMM</name>
<accession>A0A2S6HGH6</accession>
<dbReference type="EMBL" id="PTIZ01000003">
    <property type="protein sequence ID" value="PPK76493.1"/>
    <property type="molecule type" value="Genomic_DNA"/>
</dbReference>
<comment type="caution">
    <text evidence="1">The sequence shown here is derived from an EMBL/GenBank/DDBJ whole genome shotgun (WGS) entry which is preliminary data.</text>
</comment>
<gene>
    <name evidence="1" type="ORF">B0F87_103100</name>
</gene>
<evidence type="ECO:0000313" key="2">
    <source>
        <dbReference type="Proteomes" id="UP000240010"/>
    </source>
</evidence>